<dbReference type="InterPro" id="IPR004463">
    <property type="entry name" value="UDP-acyl_GlcNac_deAcase"/>
</dbReference>
<protein>
    <recommendedName>
        <fullName evidence="4">UDP-3-O-acyl-N-acetylglucosamine deacetylase</fullName>
        <ecNumber evidence="4">3.5.1.108</ecNumber>
    </recommendedName>
</protein>
<evidence type="ECO:0000313" key="12">
    <source>
        <dbReference type="EMBL" id="ACV62022.1"/>
    </source>
</evidence>
<keyword evidence="7" id="KW-0479">Metal-binding</keyword>
<keyword evidence="9" id="KW-0862">Zinc</keyword>
<keyword evidence="8" id="KW-0378">Hydrolase</keyword>
<dbReference type="EMBL" id="CP001720">
    <property type="protein sequence ID" value="ACV62022.1"/>
    <property type="molecule type" value="Genomic_DNA"/>
</dbReference>
<evidence type="ECO:0000256" key="5">
    <source>
        <dbReference type="ARBA" id="ARBA00022516"/>
    </source>
</evidence>
<comment type="function">
    <text evidence="2">Catalyzes the hydrolysis of UDP-3-O-myristoyl-N-acetylglucosamine to form UDP-3-O-myristoylglucosamine and acetate, the committed step in lipid A biosynthesis.</text>
</comment>
<dbReference type="Proteomes" id="UP000002217">
    <property type="component" value="Chromosome"/>
</dbReference>
<dbReference type="UniPathway" id="UPA00359">
    <property type="reaction ID" value="UER00478"/>
</dbReference>
<evidence type="ECO:0000256" key="11">
    <source>
        <dbReference type="ARBA" id="ARBA00024535"/>
    </source>
</evidence>
<dbReference type="EC" id="3.5.1.108" evidence="4"/>
<keyword evidence="6" id="KW-0441">Lipid A biosynthesis</keyword>
<evidence type="ECO:0000313" key="13">
    <source>
        <dbReference type="Proteomes" id="UP000002217"/>
    </source>
</evidence>
<dbReference type="STRING" id="485916.Dtox_1136"/>
<dbReference type="Gene3D" id="3.30.230.20">
    <property type="entry name" value="lpxc deacetylase, domain 1"/>
    <property type="match status" value="1"/>
</dbReference>
<dbReference type="GO" id="GO:0046872">
    <property type="term" value="F:metal ion binding"/>
    <property type="evidence" value="ECO:0007669"/>
    <property type="project" value="UniProtKB-KW"/>
</dbReference>
<keyword evidence="13" id="KW-1185">Reference proteome</keyword>
<keyword evidence="10" id="KW-0443">Lipid metabolism</keyword>
<evidence type="ECO:0000256" key="10">
    <source>
        <dbReference type="ARBA" id="ARBA00023098"/>
    </source>
</evidence>
<evidence type="ECO:0000256" key="3">
    <source>
        <dbReference type="ARBA" id="ARBA00005002"/>
    </source>
</evidence>
<comment type="catalytic activity">
    <reaction evidence="11">
        <text>a UDP-3-O-[(3R)-3-hydroxyacyl]-N-acetyl-alpha-D-glucosamine + H2O = a UDP-3-O-[(3R)-3-hydroxyacyl]-alpha-D-glucosamine + acetate</text>
        <dbReference type="Rhea" id="RHEA:67816"/>
        <dbReference type="ChEBI" id="CHEBI:15377"/>
        <dbReference type="ChEBI" id="CHEBI:30089"/>
        <dbReference type="ChEBI" id="CHEBI:137740"/>
        <dbReference type="ChEBI" id="CHEBI:173225"/>
        <dbReference type="EC" id="3.5.1.108"/>
    </reaction>
</comment>
<dbReference type="Pfam" id="PF03331">
    <property type="entry name" value="LpxC"/>
    <property type="match status" value="1"/>
</dbReference>
<evidence type="ECO:0000256" key="1">
    <source>
        <dbReference type="ARBA" id="ARBA00001947"/>
    </source>
</evidence>
<dbReference type="eggNOG" id="COG0774">
    <property type="taxonomic scope" value="Bacteria"/>
</dbReference>
<accession>C8W4F4</accession>
<dbReference type="KEGG" id="dae:Dtox_1136"/>
<evidence type="ECO:0000256" key="7">
    <source>
        <dbReference type="ARBA" id="ARBA00022723"/>
    </source>
</evidence>
<dbReference type="InterPro" id="IPR015870">
    <property type="entry name" value="UDP-acyl_N-AcGlcN_deAcase_N"/>
</dbReference>
<dbReference type="GO" id="GO:0009245">
    <property type="term" value="P:lipid A biosynthetic process"/>
    <property type="evidence" value="ECO:0007669"/>
    <property type="project" value="UniProtKB-KW"/>
</dbReference>
<dbReference type="SUPFAM" id="SSF54211">
    <property type="entry name" value="Ribosomal protein S5 domain 2-like"/>
    <property type="match status" value="2"/>
</dbReference>
<dbReference type="HOGENOM" id="CLU_046528_1_0_9"/>
<dbReference type="InterPro" id="IPR011334">
    <property type="entry name" value="UDP-acyl_GlcNac_deAcase_C"/>
</dbReference>
<organism evidence="12 13">
    <name type="scientific">Desulfofarcimen acetoxidans (strain ATCC 49208 / DSM 771 / KCTC 5769 / VKM B-1644 / 5575)</name>
    <name type="common">Desulfotomaculum acetoxidans</name>
    <dbReference type="NCBI Taxonomy" id="485916"/>
    <lineage>
        <taxon>Bacteria</taxon>
        <taxon>Bacillati</taxon>
        <taxon>Bacillota</taxon>
        <taxon>Clostridia</taxon>
        <taxon>Eubacteriales</taxon>
        <taxon>Peptococcaceae</taxon>
        <taxon>Desulfofarcimen</taxon>
    </lineage>
</organism>
<comment type="cofactor">
    <cofactor evidence="1">
        <name>Zn(2+)</name>
        <dbReference type="ChEBI" id="CHEBI:29105"/>
    </cofactor>
</comment>
<dbReference type="PANTHER" id="PTHR33694">
    <property type="entry name" value="UDP-3-O-ACYL-N-ACETYLGLUCOSAMINE DEACETYLASE 1, MITOCHONDRIAL-RELATED"/>
    <property type="match status" value="1"/>
</dbReference>
<reference evidence="12 13" key="1">
    <citation type="journal article" date="2009" name="Stand. Genomic Sci.">
        <title>Complete genome sequence of Desulfotomaculum acetoxidans type strain (5575).</title>
        <authorList>
            <person name="Spring S."/>
            <person name="Lapidus A."/>
            <person name="Schroder M."/>
            <person name="Gleim D."/>
            <person name="Sims D."/>
            <person name="Meincke L."/>
            <person name="Glavina Del Rio T."/>
            <person name="Tice H."/>
            <person name="Copeland A."/>
            <person name="Cheng J.F."/>
            <person name="Lucas S."/>
            <person name="Chen F."/>
            <person name="Nolan M."/>
            <person name="Bruce D."/>
            <person name="Goodwin L."/>
            <person name="Pitluck S."/>
            <person name="Ivanova N."/>
            <person name="Mavromatis K."/>
            <person name="Mikhailova N."/>
            <person name="Pati A."/>
            <person name="Chen A."/>
            <person name="Palaniappan K."/>
            <person name="Land M."/>
            <person name="Hauser L."/>
            <person name="Chang Y.J."/>
            <person name="Jeffries C.D."/>
            <person name="Chain P."/>
            <person name="Saunders E."/>
            <person name="Brettin T."/>
            <person name="Detter J.C."/>
            <person name="Goker M."/>
            <person name="Bristow J."/>
            <person name="Eisen J.A."/>
            <person name="Markowitz V."/>
            <person name="Hugenholtz P."/>
            <person name="Kyrpides N.C."/>
            <person name="Klenk H.P."/>
            <person name="Han C."/>
        </authorList>
    </citation>
    <scope>NUCLEOTIDE SEQUENCE [LARGE SCALE GENOMIC DNA]</scope>
    <source>
        <strain evidence="13">ATCC 49208 / DSM 771 / VKM B-1644</strain>
    </source>
</reference>
<comment type="pathway">
    <text evidence="3">Glycolipid biosynthesis; lipid IV(A) biosynthesis; lipid IV(A) from (3R)-3-hydroxytetradecanoyl-[acyl-carrier-protein] and UDP-N-acetyl-alpha-D-glucosamine: step 2/6.</text>
</comment>
<gene>
    <name evidence="12" type="ordered locus">Dtox_1136</name>
</gene>
<dbReference type="PANTHER" id="PTHR33694:SF1">
    <property type="entry name" value="UDP-3-O-ACYL-N-ACETYLGLUCOSAMINE DEACETYLASE 1, MITOCHONDRIAL-RELATED"/>
    <property type="match status" value="1"/>
</dbReference>
<dbReference type="GO" id="GO:0016020">
    <property type="term" value="C:membrane"/>
    <property type="evidence" value="ECO:0007669"/>
    <property type="project" value="GOC"/>
</dbReference>
<evidence type="ECO:0000256" key="4">
    <source>
        <dbReference type="ARBA" id="ARBA00012745"/>
    </source>
</evidence>
<sequence length="275" mass="30791">MQKTISCSARCTGISIDGRVPSTVTFMPALPGTGIVFIRQDLPGSPRIECCTQYARTDSRWTSLVKNELRIEHTEHLLAAVIGLGIDNIKVCLDGPHIPVVSNFSSLNFVEALQQAKIIEQDKPKKHFVVNQPQWVFDSFRYNGREYESILLALPSTELKVTYLLDYPGRQVPTQAAHFRLNNRQFAEQLAPARSYIMDFEYDLVAALIGQSIKDCLVIGQSEINLKWGNEPARHKLLDLMGDLATLGSPIKGHFIGIRTGHKVNIKMSQKLQGF</sequence>
<dbReference type="OrthoDB" id="9772788at2"/>
<dbReference type="Gene3D" id="3.30.1700.10">
    <property type="entry name" value="lpxc deacetylase, domain 2"/>
    <property type="match status" value="1"/>
</dbReference>
<dbReference type="RefSeq" id="WP_015756737.1">
    <property type="nucleotide sequence ID" value="NC_013216.1"/>
</dbReference>
<dbReference type="AlphaFoldDB" id="C8W4F4"/>
<dbReference type="InterPro" id="IPR020568">
    <property type="entry name" value="Ribosomal_Su5_D2-typ_SF"/>
</dbReference>
<keyword evidence="5" id="KW-0444">Lipid biosynthesis</keyword>
<evidence type="ECO:0000256" key="6">
    <source>
        <dbReference type="ARBA" id="ARBA00022556"/>
    </source>
</evidence>
<dbReference type="GO" id="GO:0103117">
    <property type="term" value="F:UDP-3-O-acyl-N-acetylglucosamine deacetylase activity"/>
    <property type="evidence" value="ECO:0007669"/>
    <property type="project" value="UniProtKB-EC"/>
</dbReference>
<evidence type="ECO:0000256" key="8">
    <source>
        <dbReference type="ARBA" id="ARBA00022801"/>
    </source>
</evidence>
<evidence type="ECO:0000256" key="2">
    <source>
        <dbReference type="ARBA" id="ARBA00002923"/>
    </source>
</evidence>
<evidence type="ECO:0000256" key="9">
    <source>
        <dbReference type="ARBA" id="ARBA00022833"/>
    </source>
</evidence>
<proteinExistence type="predicted"/>
<name>C8W4F4_DESAS</name>